<evidence type="ECO:0000256" key="2">
    <source>
        <dbReference type="ARBA" id="ARBA00022603"/>
    </source>
</evidence>
<keyword evidence="4 5" id="KW-0949">S-adenosyl-L-methionine</keyword>
<protein>
    <recommendedName>
        <fullName evidence="5">tRNA (cytidine/uridine-2'-O-)-methyltransferase TrmJ</fullName>
        <ecNumber evidence="5">2.1.1.200</ecNumber>
    </recommendedName>
    <alternativeName>
        <fullName evidence="5">tRNA (cytidine(32)/uridine(32)-2'-O)-methyltransferase</fullName>
    </alternativeName>
    <alternativeName>
        <fullName evidence="5">tRNA Cm32/Um32 methyltransferase</fullName>
    </alternativeName>
</protein>
<dbReference type="PANTHER" id="PTHR42786:SF2">
    <property type="entry name" value="TRNA (CYTIDINE_URIDINE-2'-O-)-METHYLTRANSFERASE TRMJ"/>
    <property type="match status" value="1"/>
</dbReference>
<dbReference type="GO" id="GO:0160206">
    <property type="term" value="F:tRNA (cytidine(32)/uridine(32)-2'-O)-methyltransferase activity"/>
    <property type="evidence" value="ECO:0007669"/>
    <property type="project" value="UniProtKB-EC"/>
</dbReference>
<gene>
    <name evidence="5" type="primary">trmJ</name>
    <name evidence="7" type="ordered locus">PMT9312_1067</name>
</gene>
<evidence type="ECO:0000313" key="7">
    <source>
        <dbReference type="EMBL" id="ABB50126.1"/>
    </source>
</evidence>
<dbReference type="CDD" id="cd18093">
    <property type="entry name" value="SpoU-like_TrmJ"/>
    <property type="match status" value="1"/>
</dbReference>
<dbReference type="OrthoDB" id="9806346at2"/>
<dbReference type="GO" id="GO:0002128">
    <property type="term" value="P:tRNA nucleoside ribose methylation"/>
    <property type="evidence" value="ECO:0007669"/>
    <property type="project" value="TreeGrafter"/>
</dbReference>
<keyword evidence="2 5" id="KW-0489">Methyltransferase</keyword>
<comment type="subunit">
    <text evidence="5">Homodimer.</text>
</comment>
<dbReference type="EMBL" id="CP000111">
    <property type="protein sequence ID" value="ABB50126.1"/>
    <property type="molecule type" value="Genomic_DNA"/>
</dbReference>
<dbReference type="Proteomes" id="UP000002715">
    <property type="component" value="Chromosome"/>
</dbReference>
<dbReference type="InterPro" id="IPR004384">
    <property type="entry name" value="RNA_MeTrfase_TrmJ/LasT"/>
</dbReference>
<dbReference type="GO" id="GO:0005829">
    <property type="term" value="C:cytosol"/>
    <property type="evidence" value="ECO:0007669"/>
    <property type="project" value="TreeGrafter"/>
</dbReference>
<organism evidence="7 8">
    <name type="scientific">Prochlorococcus marinus (strain MIT 9312)</name>
    <dbReference type="NCBI Taxonomy" id="74546"/>
    <lineage>
        <taxon>Bacteria</taxon>
        <taxon>Bacillati</taxon>
        <taxon>Cyanobacteriota</taxon>
        <taxon>Cyanophyceae</taxon>
        <taxon>Synechococcales</taxon>
        <taxon>Prochlorococcaceae</taxon>
        <taxon>Prochlorococcus</taxon>
    </lineage>
</organism>
<dbReference type="InterPro" id="IPR001537">
    <property type="entry name" value="SpoU_MeTrfase"/>
</dbReference>
<dbReference type="InterPro" id="IPR029026">
    <property type="entry name" value="tRNA_m1G_MTases_N"/>
</dbReference>
<dbReference type="RefSeq" id="WP_011376617.1">
    <property type="nucleotide sequence ID" value="NC_007577.1"/>
</dbReference>
<comment type="subcellular location">
    <subcellularLocation>
        <location evidence="5">Cytoplasm</location>
    </subcellularLocation>
</comment>
<keyword evidence="5" id="KW-0963">Cytoplasm</keyword>
<comment type="catalytic activity">
    <reaction evidence="5">
        <text>cytidine(32) in tRNA + S-adenosyl-L-methionine = 2'-O-methylcytidine(32) in tRNA + S-adenosyl-L-homocysteine + H(+)</text>
        <dbReference type="Rhea" id="RHEA:42932"/>
        <dbReference type="Rhea" id="RHEA-COMP:10288"/>
        <dbReference type="Rhea" id="RHEA-COMP:10289"/>
        <dbReference type="ChEBI" id="CHEBI:15378"/>
        <dbReference type="ChEBI" id="CHEBI:57856"/>
        <dbReference type="ChEBI" id="CHEBI:59789"/>
        <dbReference type="ChEBI" id="CHEBI:74495"/>
        <dbReference type="ChEBI" id="CHEBI:82748"/>
        <dbReference type="EC" id="2.1.1.200"/>
    </reaction>
</comment>
<keyword evidence="5" id="KW-0819">tRNA processing</keyword>
<dbReference type="HOGENOM" id="CLU_056931_3_0_3"/>
<dbReference type="PANTHER" id="PTHR42786">
    <property type="entry name" value="TRNA/RRNA METHYLTRANSFERASE"/>
    <property type="match status" value="1"/>
</dbReference>
<dbReference type="KEGG" id="pmi:PMT9312_1067"/>
<sequence>MILGKNFSNLKVILVEPNGPLNVGSVARLCSNFEVDELRIVSPKCDIFSLKAKKMALKGQKYLDHCKIFDNLENAIFDCDLVIASCGRIDVSKDSVFESSEDIVSWILSFEKINNLAIIFGREDRGLSNNELLLANKTFNIPTSKNNPSLNLSHAVSIVLYELNKSSKRNFNKELEVFNLASSKQIHDSFVEIEEMLLGVGYLLEHTSKAKISKFKNYLSRANTTMHEINVLRGIVHQINWFLNNSKRN</sequence>
<evidence type="ECO:0000256" key="4">
    <source>
        <dbReference type="ARBA" id="ARBA00022691"/>
    </source>
</evidence>
<dbReference type="STRING" id="74546.PMT9312_1067"/>
<evidence type="ECO:0000313" key="8">
    <source>
        <dbReference type="Proteomes" id="UP000002715"/>
    </source>
</evidence>
<reference evidence="8" key="1">
    <citation type="submission" date="2005-07" db="EMBL/GenBank/DDBJ databases">
        <title>Complete sequence of Prochlorococcus marinus str. MIT 9312.</title>
        <authorList>
            <consortium name="US DOE Joint Genome Institute"/>
            <person name="Copeland A."/>
            <person name="Lucas S."/>
            <person name="Lapidus A."/>
            <person name="Barry K."/>
            <person name="Detter J.C."/>
            <person name="Glavina T."/>
            <person name="Hammon N."/>
            <person name="Israni S."/>
            <person name="Pitluck S."/>
            <person name="Thiel J."/>
            <person name="Schmutz J."/>
            <person name="Larimer F."/>
            <person name="Land M."/>
            <person name="Kyrpides N."/>
            <person name="Lykidis A."/>
            <person name="Richardson P."/>
        </authorList>
    </citation>
    <scope>NUCLEOTIDE SEQUENCE [LARGE SCALE GENOMIC DNA]</scope>
    <source>
        <strain evidence="8">MIT 9312</strain>
    </source>
</reference>
<dbReference type="Pfam" id="PF00588">
    <property type="entry name" value="SpoU_methylase"/>
    <property type="match status" value="1"/>
</dbReference>
<dbReference type="AlphaFoldDB" id="Q31AG9"/>
<evidence type="ECO:0000256" key="5">
    <source>
        <dbReference type="RuleBase" id="RU362024"/>
    </source>
</evidence>
<name>Q31AG9_PROM9</name>
<dbReference type="EC" id="2.1.1.200" evidence="5"/>
<dbReference type="NCBIfam" id="TIGR00050">
    <property type="entry name" value="rRNA_methyl_1"/>
    <property type="match status" value="1"/>
</dbReference>
<dbReference type="InterPro" id="IPR029028">
    <property type="entry name" value="Alpha/beta_knot_MTases"/>
</dbReference>
<dbReference type="Gene3D" id="3.40.1280.10">
    <property type="match status" value="1"/>
</dbReference>
<dbReference type="GO" id="GO:0003723">
    <property type="term" value="F:RNA binding"/>
    <property type="evidence" value="ECO:0007669"/>
    <property type="project" value="InterPro"/>
</dbReference>
<dbReference type="eggNOG" id="COG0565">
    <property type="taxonomic scope" value="Bacteria"/>
</dbReference>
<evidence type="ECO:0000259" key="6">
    <source>
        <dbReference type="Pfam" id="PF00588"/>
    </source>
</evidence>
<accession>Q31AG9</accession>
<dbReference type="PIRSF" id="PIRSF004808">
    <property type="entry name" value="LasT"/>
    <property type="match status" value="1"/>
</dbReference>
<keyword evidence="3 7" id="KW-0808">Transferase</keyword>
<dbReference type="GO" id="GO:0106339">
    <property type="term" value="F:tRNA (cytidine(32)-2'-O)-methyltransferase activity"/>
    <property type="evidence" value="ECO:0007669"/>
    <property type="project" value="RHEA"/>
</dbReference>
<evidence type="ECO:0000256" key="3">
    <source>
        <dbReference type="ARBA" id="ARBA00022679"/>
    </source>
</evidence>
<comment type="catalytic activity">
    <reaction evidence="5">
        <text>uridine(32) in tRNA + S-adenosyl-L-methionine = 2'-O-methyluridine(32) in tRNA + S-adenosyl-L-homocysteine + H(+)</text>
        <dbReference type="Rhea" id="RHEA:42936"/>
        <dbReference type="Rhea" id="RHEA-COMP:10107"/>
        <dbReference type="Rhea" id="RHEA-COMP:10290"/>
        <dbReference type="ChEBI" id="CHEBI:15378"/>
        <dbReference type="ChEBI" id="CHEBI:57856"/>
        <dbReference type="ChEBI" id="CHEBI:59789"/>
        <dbReference type="ChEBI" id="CHEBI:65315"/>
        <dbReference type="ChEBI" id="CHEBI:74478"/>
        <dbReference type="EC" id="2.1.1.200"/>
    </reaction>
</comment>
<dbReference type="SUPFAM" id="SSF75217">
    <property type="entry name" value="alpha/beta knot"/>
    <property type="match status" value="1"/>
</dbReference>
<proteinExistence type="inferred from homology"/>
<comment type="similarity">
    <text evidence="1">Belongs to the class IV-like SAM-binding methyltransferase superfamily. RNA methyltransferase TrmH family.</text>
</comment>
<dbReference type="Gene3D" id="1.10.8.590">
    <property type="match status" value="1"/>
</dbReference>
<feature type="domain" description="tRNA/rRNA methyltransferase SpoU type" evidence="6">
    <location>
        <begin position="10"/>
        <end position="161"/>
    </location>
</feature>
<comment type="function">
    <text evidence="5">Catalyzes the formation of 2'O-methylated cytidine (Cm32) or 2'O-methylated uridine (Um32) at position 32 in tRNA.</text>
</comment>
<evidence type="ECO:0000256" key="1">
    <source>
        <dbReference type="ARBA" id="ARBA00007228"/>
    </source>
</evidence>